<dbReference type="HOGENOM" id="CLU_037518_1_0_11"/>
<reference evidence="6" key="2">
    <citation type="submission" date="2010-01" db="EMBL/GenBank/DDBJ databases">
        <title>The complete genome of Conexibacter woesei DSM 14684.</title>
        <authorList>
            <consortium name="US DOE Joint Genome Institute (JGI-PGF)"/>
            <person name="Lucas S."/>
            <person name="Copeland A."/>
            <person name="Lapidus A."/>
            <person name="Glavina del Rio T."/>
            <person name="Dalin E."/>
            <person name="Tice H."/>
            <person name="Bruce D."/>
            <person name="Goodwin L."/>
            <person name="Pitluck S."/>
            <person name="Kyrpides N."/>
            <person name="Mavromatis K."/>
            <person name="Ivanova N."/>
            <person name="Mikhailova N."/>
            <person name="Chertkov O."/>
            <person name="Brettin T."/>
            <person name="Detter J.C."/>
            <person name="Han C."/>
            <person name="Larimer F."/>
            <person name="Land M."/>
            <person name="Hauser L."/>
            <person name="Markowitz V."/>
            <person name="Cheng J.-F."/>
            <person name="Hugenholtz P."/>
            <person name="Woyke T."/>
            <person name="Wu D."/>
            <person name="Pukall R."/>
            <person name="Steenblock K."/>
            <person name="Schneider S."/>
            <person name="Klenk H.-P."/>
            <person name="Eisen J.A."/>
        </authorList>
    </citation>
    <scope>NUCLEOTIDE SEQUENCE [LARGE SCALE GENOMIC DNA]</scope>
    <source>
        <strain evidence="6">DSM 14684 / CIP 108061 / JCM 11494 / NBRC 100937 / ID131577</strain>
    </source>
</reference>
<dbReference type="GO" id="GO:0006355">
    <property type="term" value="P:regulation of DNA-templated transcription"/>
    <property type="evidence" value="ECO:0007669"/>
    <property type="project" value="InterPro"/>
</dbReference>
<name>D3FB87_CONWI</name>
<reference evidence="5 6" key="1">
    <citation type="journal article" date="2010" name="Stand. Genomic Sci.">
        <title>Complete genome sequence of Conexibacter woesei type strain (ID131577).</title>
        <authorList>
            <person name="Pukall R."/>
            <person name="Lapidus A."/>
            <person name="Glavina Del Rio T."/>
            <person name="Copeland A."/>
            <person name="Tice H."/>
            <person name="Cheng J.-F."/>
            <person name="Lucas S."/>
            <person name="Chen F."/>
            <person name="Nolan M."/>
            <person name="Bruce D."/>
            <person name="Goodwin L."/>
            <person name="Pitluck S."/>
            <person name="Mavromatis K."/>
            <person name="Ivanova N."/>
            <person name="Ovchinnikova G."/>
            <person name="Pati A."/>
            <person name="Chen A."/>
            <person name="Palaniappan K."/>
            <person name="Land M."/>
            <person name="Hauser L."/>
            <person name="Chang Y.-J."/>
            <person name="Jeffries C.D."/>
            <person name="Chain P."/>
            <person name="Meincke L."/>
            <person name="Sims D."/>
            <person name="Brettin T."/>
            <person name="Detter J.C."/>
            <person name="Rohde M."/>
            <person name="Goeker M."/>
            <person name="Bristow J."/>
            <person name="Eisen J.A."/>
            <person name="Markowitz V."/>
            <person name="Kyrpides N.C."/>
            <person name="Klenk H.-P."/>
            <person name="Hugenholtz P."/>
        </authorList>
    </citation>
    <scope>NUCLEOTIDE SEQUENCE [LARGE SCALE GENOMIC DNA]</scope>
    <source>
        <strain evidence="6">DSM 14684 / CIP 108061 / JCM 11494 / NBRC 100937 / ID131577</strain>
    </source>
</reference>
<dbReference type="KEGG" id="cwo:Cwoe_4867"/>
<keyword evidence="6" id="KW-1185">Reference proteome</keyword>
<accession>D3FB87</accession>
<evidence type="ECO:0000256" key="3">
    <source>
        <dbReference type="ARBA" id="ARBA00023163"/>
    </source>
</evidence>
<dbReference type="InterPro" id="IPR029016">
    <property type="entry name" value="GAF-like_dom_sf"/>
</dbReference>
<keyword evidence="3" id="KW-0804">Transcription</keyword>
<feature type="domain" description="OmpR/PhoB-type" evidence="4">
    <location>
        <begin position="364"/>
        <end position="429"/>
    </location>
</feature>
<dbReference type="eggNOG" id="COG3710">
    <property type="taxonomic scope" value="Bacteria"/>
</dbReference>
<keyword evidence="1" id="KW-0805">Transcription regulation</keyword>
<dbReference type="SUPFAM" id="SSF46894">
    <property type="entry name" value="C-terminal effector domain of the bipartite response regulators"/>
    <property type="match status" value="1"/>
</dbReference>
<dbReference type="eggNOG" id="COG3284">
    <property type="taxonomic scope" value="Bacteria"/>
</dbReference>
<evidence type="ECO:0000313" key="6">
    <source>
        <dbReference type="Proteomes" id="UP000008229"/>
    </source>
</evidence>
<dbReference type="InterPro" id="IPR036388">
    <property type="entry name" value="WH-like_DNA-bd_sf"/>
</dbReference>
<organism evidence="5 6">
    <name type="scientific">Conexibacter woesei (strain DSM 14684 / CCUG 47730 / CIP 108061 / JCM 11494 / NBRC 100937 / ID131577)</name>
    <dbReference type="NCBI Taxonomy" id="469383"/>
    <lineage>
        <taxon>Bacteria</taxon>
        <taxon>Bacillati</taxon>
        <taxon>Actinomycetota</taxon>
        <taxon>Thermoleophilia</taxon>
        <taxon>Solirubrobacterales</taxon>
        <taxon>Conexibacteraceae</taxon>
        <taxon>Conexibacter</taxon>
    </lineage>
</organism>
<dbReference type="AlphaFoldDB" id="D3FB87"/>
<dbReference type="InterPro" id="IPR016032">
    <property type="entry name" value="Sig_transdc_resp-reg_C-effctor"/>
</dbReference>
<keyword evidence="2" id="KW-0238">DNA-binding</keyword>
<protein>
    <submittedName>
        <fullName evidence="5">Putative phytochrome sensor protein</fullName>
    </submittedName>
</protein>
<dbReference type="InterPro" id="IPR003018">
    <property type="entry name" value="GAF"/>
</dbReference>
<evidence type="ECO:0000256" key="2">
    <source>
        <dbReference type="ARBA" id="ARBA00023125"/>
    </source>
</evidence>
<sequence length="538" mass="56972">MIGQWRWGWPVQGGEHSTVRNPWLAIGSAVEPASQARLIARASERVQEGNPPPRVLRPVVLESWERSAQAGVFAEREELPPRLTAEELEERRARHPLAAAMPLIRSLLVDVAEDARHIVAVCDVTGHLLWVEGSRATQRAALGIGFVPGSDWSEGTTGTNAPGTALEADHPIQVFAGEHYSATHASWMCAAAPIHDPEHGGLLGAVDLTGSFDTAHPSTLALANATARAVEAHLAALSAWKDAAALEAARGHLGAGASVTVVSPGGRLLGEDLGRRRVPPPTEPGRLRIGRAVVEAEQLAAVPGYWLLHPHSRRRAAPRAAASAADGAALRTGAASAGTAHGVHTGTLRLRLLGTPADAVVSAGRPLTVTPRQLEICALLALHPDGLGSGELRELLYGDQEVADVTIRSELSRLRRTLGAALAARPYRFATPVATDVEHVEQLLHGGDVRAAVQAYTGPVLPASESPRIADLRDQLHYELRAALLAGEDPDALFQWIRAPHGASDAAVARRLTTLIGARDPRRATAVAVVEADLFARR</sequence>
<evidence type="ECO:0000313" key="5">
    <source>
        <dbReference type="EMBL" id="ADB53279.1"/>
    </source>
</evidence>
<dbReference type="EMBL" id="CP001854">
    <property type="protein sequence ID" value="ADB53279.1"/>
    <property type="molecule type" value="Genomic_DNA"/>
</dbReference>
<evidence type="ECO:0000256" key="1">
    <source>
        <dbReference type="ARBA" id="ARBA00023015"/>
    </source>
</evidence>
<dbReference type="GO" id="GO:0003677">
    <property type="term" value="F:DNA binding"/>
    <property type="evidence" value="ECO:0007669"/>
    <property type="project" value="UniProtKB-KW"/>
</dbReference>
<dbReference type="GO" id="GO:0000160">
    <property type="term" value="P:phosphorelay signal transduction system"/>
    <property type="evidence" value="ECO:0007669"/>
    <property type="project" value="InterPro"/>
</dbReference>
<gene>
    <name evidence="5" type="ordered locus">Cwoe_4867</name>
</gene>
<dbReference type="Pfam" id="PF01590">
    <property type="entry name" value="GAF"/>
    <property type="match status" value="1"/>
</dbReference>
<dbReference type="Gene3D" id="1.10.10.10">
    <property type="entry name" value="Winged helix-like DNA-binding domain superfamily/Winged helix DNA-binding domain"/>
    <property type="match status" value="1"/>
</dbReference>
<dbReference type="InterPro" id="IPR001867">
    <property type="entry name" value="OmpR/PhoB-type_DNA-bd"/>
</dbReference>
<dbReference type="Gene3D" id="3.30.450.40">
    <property type="match status" value="1"/>
</dbReference>
<dbReference type="Proteomes" id="UP000008229">
    <property type="component" value="Chromosome"/>
</dbReference>
<proteinExistence type="predicted"/>
<dbReference type="SMART" id="SM00862">
    <property type="entry name" value="Trans_reg_C"/>
    <property type="match status" value="1"/>
</dbReference>
<dbReference type="STRING" id="469383.Cwoe_4867"/>
<evidence type="ECO:0000259" key="4">
    <source>
        <dbReference type="SMART" id="SM00862"/>
    </source>
</evidence>